<dbReference type="FunFam" id="1.10.10.10:FF:000001">
    <property type="entry name" value="LysR family transcriptional regulator"/>
    <property type="match status" value="1"/>
</dbReference>
<dbReference type="GO" id="GO:0003677">
    <property type="term" value="F:DNA binding"/>
    <property type="evidence" value="ECO:0007669"/>
    <property type="project" value="UniProtKB-KW"/>
</dbReference>
<proteinExistence type="inferred from homology"/>
<comment type="caution">
    <text evidence="6">The sequence shown here is derived from an EMBL/GenBank/DDBJ whole genome shotgun (WGS) entry which is preliminary data.</text>
</comment>
<keyword evidence="3" id="KW-0238">DNA-binding</keyword>
<evidence type="ECO:0000313" key="7">
    <source>
        <dbReference type="Proteomes" id="UP001141259"/>
    </source>
</evidence>
<dbReference type="PANTHER" id="PTHR30346">
    <property type="entry name" value="TRANSCRIPTIONAL DUAL REGULATOR HCAR-RELATED"/>
    <property type="match status" value="1"/>
</dbReference>
<evidence type="ECO:0000313" key="6">
    <source>
        <dbReference type="EMBL" id="MCS7479301.1"/>
    </source>
</evidence>
<dbReference type="EMBL" id="JANYMP010000009">
    <property type="protein sequence ID" value="MCS7479301.1"/>
    <property type="molecule type" value="Genomic_DNA"/>
</dbReference>
<dbReference type="InterPro" id="IPR005119">
    <property type="entry name" value="LysR_subst-bd"/>
</dbReference>
<dbReference type="Gene3D" id="1.10.10.10">
    <property type="entry name" value="Winged helix-like DNA-binding domain superfamily/Winged helix DNA-binding domain"/>
    <property type="match status" value="1"/>
</dbReference>
<reference evidence="6" key="1">
    <citation type="submission" date="2022-08" db="EMBL/GenBank/DDBJ databases">
        <authorList>
            <person name="Tistechok S."/>
            <person name="Samborskyy M."/>
            <person name="Roman I."/>
        </authorList>
    </citation>
    <scope>NUCLEOTIDE SEQUENCE</scope>
    <source>
        <strain evidence="6">DSM 103496</strain>
    </source>
</reference>
<dbReference type="SUPFAM" id="SSF46785">
    <property type="entry name" value="Winged helix' DNA-binding domain"/>
    <property type="match status" value="1"/>
</dbReference>
<dbReference type="InterPro" id="IPR036388">
    <property type="entry name" value="WH-like_DNA-bd_sf"/>
</dbReference>
<dbReference type="PRINTS" id="PR00039">
    <property type="entry name" value="HTHLYSR"/>
</dbReference>
<dbReference type="GO" id="GO:0003700">
    <property type="term" value="F:DNA-binding transcription factor activity"/>
    <property type="evidence" value="ECO:0007669"/>
    <property type="project" value="InterPro"/>
</dbReference>
<dbReference type="CDD" id="cd08414">
    <property type="entry name" value="PBP2_LTTR_aromatics_like"/>
    <property type="match status" value="1"/>
</dbReference>
<comment type="similarity">
    <text evidence="1">Belongs to the LysR transcriptional regulatory family.</text>
</comment>
<dbReference type="InterPro" id="IPR036390">
    <property type="entry name" value="WH_DNA-bd_sf"/>
</dbReference>
<dbReference type="AlphaFoldDB" id="A0A9X2VMD5"/>
<dbReference type="Gene3D" id="3.40.190.10">
    <property type="entry name" value="Periplasmic binding protein-like II"/>
    <property type="match status" value="2"/>
</dbReference>
<accession>A0A9X2VMD5</accession>
<keyword evidence="7" id="KW-1185">Reference proteome</keyword>
<gene>
    <name evidence="6" type="ORF">NZH93_20760</name>
</gene>
<name>A0A9X2VMD5_9PSEU</name>
<dbReference type="PANTHER" id="PTHR30346:SF0">
    <property type="entry name" value="HCA OPERON TRANSCRIPTIONAL ACTIVATOR HCAR"/>
    <property type="match status" value="1"/>
</dbReference>
<sequence length="292" mass="32483">MDVDLRKLRYFVAVADELHFGRAAESLHITQPVLSRQIRALEDELKARLFLRDKRGTALTPAGAQLLTDARPLLANADALRRRVGRAARGSDRFTVGFMPGLVVSAAIRVLAARYPSLTVDVVRTGWYDQTDVVHDGRVDVSFVRLPVDQRGLQVRPLLAEPRVAVLPVDHRLARERSIGIADLADEHLVQDPDAVPEWRDIATELRTGQRRPTPAVRTVEEKFEHVAAGAGVLVLPSSVADFYTRRDLTSVLIDDIGPNHVCLAWDASRRSPLILEFAAIAEEHHRVFQAT</sequence>
<dbReference type="Pfam" id="PF03466">
    <property type="entry name" value="LysR_substrate"/>
    <property type="match status" value="1"/>
</dbReference>
<dbReference type="SUPFAM" id="SSF53850">
    <property type="entry name" value="Periplasmic binding protein-like II"/>
    <property type="match status" value="1"/>
</dbReference>
<feature type="domain" description="HTH lysR-type" evidence="5">
    <location>
        <begin position="3"/>
        <end position="60"/>
    </location>
</feature>
<evidence type="ECO:0000256" key="1">
    <source>
        <dbReference type="ARBA" id="ARBA00009437"/>
    </source>
</evidence>
<keyword evidence="4" id="KW-0804">Transcription</keyword>
<dbReference type="Pfam" id="PF00126">
    <property type="entry name" value="HTH_1"/>
    <property type="match status" value="1"/>
</dbReference>
<keyword evidence="2" id="KW-0805">Transcription regulation</keyword>
<dbReference type="RefSeq" id="WP_259624803.1">
    <property type="nucleotide sequence ID" value="NZ_JANYMP010000009.1"/>
</dbReference>
<dbReference type="InterPro" id="IPR000847">
    <property type="entry name" value="LysR_HTH_N"/>
</dbReference>
<dbReference type="PROSITE" id="PS50931">
    <property type="entry name" value="HTH_LYSR"/>
    <property type="match status" value="1"/>
</dbReference>
<evidence type="ECO:0000259" key="5">
    <source>
        <dbReference type="PROSITE" id="PS50931"/>
    </source>
</evidence>
<dbReference type="GO" id="GO:0032993">
    <property type="term" value="C:protein-DNA complex"/>
    <property type="evidence" value="ECO:0007669"/>
    <property type="project" value="TreeGrafter"/>
</dbReference>
<evidence type="ECO:0000256" key="4">
    <source>
        <dbReference type="ARBA" id="ARBA00023163"/>
    </source>
</evidence>
<dbReference type="Proteomes" id="UP001141259">
    <property type="component" value="Unassembled WGS sequence"/>
</dbReference>
<protein>
    <submittedName>
        <fullName evidence="6">LysR substrate-binding domain-containing protein</fullName>
    </submittedName>
</protein>
<organism evidence="6 7">
    <name type="scientific">Umezawaea endophytica</name>
    <dbReference type="NCBI Taxonomy" id="1654476"/>
    <lineage>
        <taxon>Bacteria</taxon>
        <taxon>Bacillati</taxon>
        <taxon>Actinomycetota</taxon>
        <taxon>Actinomycetes</taxon>
        <taxon>Pseudonocardiales</taxon>
        <taxon>Pseudonocardiaceae</taxon>
        <taxon>Umezawaea</taxon>
    </lineage>
</organism>
<evidence type="ECO:0000256" key="2">
    <source>
        <dbReference type="ARBA" id="ARBA00023015"/>
    </source>
</evidence>
<evidence type="ECO:0000256" key="3">
    <source>
        <dbReference type="ARBA" id="ARBA00023125"/>
    </source>
</evidence>